<evidence type="ECO:0000256" key="1">
    <source>
        <dbReference type="SAM" id="Phobius"/>
    </source>
</evidence>
<dbReference type="AlphaFoldDB" id="A0A7L7LE73"/>
<accession>A0A7L7LE73</accession>
<organism evidence="2 3">
    <name type="scientific">Adhaeribacter radiodurans</name>
    <dbReference type="NCBI Taxonomy" id="2745197"/>
    <lineage>
        <taxon>Bacteria</taxon>
        <taxon>Pseudomonadati</taxon>
        <taxon>Bacteroidota</taxon>
        <taxon>Cytophagia</taxon>
        <taxon>Cytophagales</taxon>
        <taxon>Hymenobacteraceae</taxon>
        <taxon>Adhaeribacter</taxon>
    </lineage>
</organism>
<evidence type="ECO:0000313" key="3">
    <source>
        <dbReference type="Proteomes" id="UP000514509"/>
    </source>
</evidence>
<keyword evidence="1" id="KW-1133">Transmembrane helix</keyword>
<evidence type="ECO:0000313" key="2">
    <source>
        <dbReference type="EMBL" id="QMU31162.1"/>
    </source>
</evidence>
<keyword evidence="3" id="KW-1185">Reference proteome</keyword>
<dbReference type="Proteomes" id="UP000514509">
    <property type="component" value="Chromosome"/>
</dbReference>
<feature type="transmembrane region" description="Helical" evidence="1">
    <location>
        <begin position="31"/>
        <end position="48"/>
    </location>
</feature>
<sequence>MRLSGTIYISIAVVAMVIGVHRTIVENNLAANYWIFMIAFICLFLYRYQKKSGQSGKK</sequence>
<dbReference type="RefSeq" id="WP_182413599.1">
    <property type="nucleotide sequence ID" value="NZ_CP055153.1"/>
</dbReference>
<feature type="transmembrane region" description="Helical" evidence="1">
    <location>
        <begin position="7"/>
        <end position="25"/>
    </location>
</feature>
<dbReference type="KEGG" id="add:HUW48_25440"/>
<reference evidence="2 3" key="2">
    <citation type="submission" date="2020-08" db="EMBL/GenBank/DDBJ databases">
        <title>Adhaeribacter dokdonensis sp. nov., isolated from the rhizosphere of Elymus tsukushiensis, a plant native to the Dokdo Islands, Republic of Korea.</title>
        <authorList>
            <person name="Ghim S.Y."/>
        </authorList>
    </citation>
    <scope>NUCLEOTIDE SEQUENCE [LARGE SCALE GENOMIC DNA]</scope>
    <source>
        <strain evidence="2 3">KUDC8001</strain>
    </source>
</reference>
<protein>
    <submittedName>
        <fullName evidence="2">Uncharacterized protein</fullName>
    </submittedName>
</protein>
<keyword evidence="1" id="KW-0472">Membrane</keyword>
<name>A0A7L7LE73_9BACT</name>
<reference evidence="2 3" key="1">
    <citation type="submission" date="2020-06" db="EMBL/GenBank/DDBJ databases">
        <authorList>
            <person name="Hwang Y.J."/>
        </authorList>
    </citation>
    <scope>NUCLEOTIDE SEQUENCE [LARGE SCALE GENOMIC DNA]</scope>
    <source>
        <strain evidence="2 3">KUDC8001</strain>
    </source>
</reference>
<proteinExistence type="predicted"/>
<dbReference type="EMBL" id="CP055153">
    <property type="protein sequence ID" value="QMU31162.1"/>
    <property type="molecule type" value="Genomic_DNA"/>
</dbReference>
<keyword evidence="1" id="KW-0812">Transmembrane</keyword>
<gene>
    <name evidence="2" type="ORF">HUW48_25440</name>
</gene>